<gene>
    <name evidence="3" type="ORF">AMORRO_LOCUS5681</name>
</gene>
<dbReference type="Pfam" id="PF03221">
    <property type="entry name" value="HTH_Tnp_Tc5"/>
    <property type="match status" value="1"/>
</dbReference>
<evidence type="ECO:0000259" key="2">
    <source>
        <dbReference type="PROSITE" id="PS51253"/>
    </source>
</evidence>
<accession>A0A9N9B393</accession>
<dbReference type="GO" id="GO:0005634">
    <property type="term" value="C:nucleus"/>
    <property type="evidence" value="ECO:0007669"/>
    <property type="project" value="TreeGrafter"/>
</dbReference>
<comment type="caution">
    <text evidence="3">The sequence shown here is derived from an EMBL/GenBank/DDBJ whole genome shotgun (WGS) entry which is preliminary data.</text>
</comment>
<keyword evidence="4" id="KW-1185">Reference proteome</keyword>
<dbReference type="SUPFAM" id="SSF46689">
    <property type="entry name" value="Homeodomain-like"/>
    <property type="match status" value="1"/>
</dbReference>
<dbReference type="InterPro" id="IPR050863">
    <property type="entry name" value="CenT-Element_Derived"/>
</dbReference>
<feature type="non-terminal residue" evidence="3">
    <location>
        <position position="1"/>
    </location>
</feature>
<dbReference type="Gene3D" id="1.10.10.60">
    <property type="entry name" value="Homeodomain-like"/>
    <property type="match status" value="1"/>
</dbReference>
<evidence type="ECO:0000313" key="4">
    <source>
        <dbReference type="Proteomes" id="UP000789342"/>
    </source>
</evidence>
<evidence type="ECO:0000313" key="3">
    <source>
        <dbReference type="EMBL" id="CAG8553409.1"/>
    </source>
</evidence>
<dbReference type="InterPro" id="IPR009057">
    <property type="entry name" value="Homeodomain-like_sf"/>
</dbReference>
<dbReference type="PROSITE" id="PS51253">
    <property type="entry name" value="HTH_CENPB"/>
    <property type="match status" value="1"/>
</dbReference>
<dbReference type="PANTHER" id="PTHR19303">
    <property type="entry name" value="TRANSPOSON"/>
    <property type="match status" value="1"/>
</dbReference>
<sequence>MDISLTKKSKPANQDLTEEIIKTKAKWFANYLKIEKFEVSNGWLEAFKVRNHIQLYIKHGEAASVPLEILNNSRQNIQNILSSYQPQDIWNMDETGLFWRMKPNKSLAQDQIIAIKALDNEQHKAENKLGHLIDLFNYNDPMNPA</sequence>
<keyword evidence="1" id="KW-0238">DNA-binding</keyword>
<organism evidence="3 4">
    <name type="scientific">Acaulospora morrowiae</name>
    <dbReference type="NCBI Taxonomy" id="94023"/>
    <lineage>
        <taxon>Eukaryota</taxon>
        <taxon>Fungi</taxon>
        <taxon>Fungi incertae sedis</taxon>
        <taxon>Mucoromycota</taxon>
        <taxon>Glomeromycotina</taxon>
        <taxon>Glomeromycetes</taxon>
        <taxon>Diversisporales</taxon>
        <taxon>Acaulosporaceae</taxon>
        <taxon>Acaulospora</taxon>
    </lineage>
</organism>
<dbReference type="PANTHER" id="PTHR19303:SF73">
    <property type="entry name" value="PROTEIN PDC2"/>
    <property type="match status" value="1"/>
</dbReference>
<dbReference type="GO" id="GO:0003677">
    <property type="term" value="F:DNA binding"/>
    <property type="evidence" value="ECO:0007669"/>
    <property type="project" value="UniProtKB-KW"/>
</dbReference>
<dbReference type="EMBL" id="CAJVPV010003498">
    <property type="protein sequence ID" value="CAG8553409.1"/>
    <property type="molecule type" value="Genomic_DNA"/>
</dbReference>
<dbReference type="InterPro" id="IPR006600">
    <property type="entry name" value="HTH_CenpB_DNA-bd_dom"/>
</dbReference>
<dbReference type="AlphaFoldDB" id="A0A9N9B393"/>
<proteinExistence type="predicted"/>
<dbReference type="OrthoDB" id="5593786at2759"/>
<feature type="domain" description="HTH CENPB-type" evidence="2">
    <location>
        <begin position="1"/>
        <end position="57"/>
    </location>
</feature>
<protein>
    <submittedName>
        <fullName evidence="3">14114_t:CDS:1</fullName>
    </submittedName>
</protein>
<reference evidence="3" key="1">
    <citation type="submission" date="2021-06" db="EMBL/GenBank/DDBJ databases">
        <authorList>
            <person name="Kallberg Y."/>
            <person name="Tangrot J."/>
            <person name="Rosling A."/>
        </authorList>
    </citation>
    <scope>NUCLEOTIDE SEQUENCE</scope>
    <source>
        <strain evidence="3">CL551</strain>
    </source>
</reference>
<name>A0A9N9B393_9GLOM</name>
<evidence type="ECO:0000256" key="1">
    <source>
        <dbReference type="ARBA" id="ARBA00023125"/>
    </source>
</evidence>
<dbReference type="Proteomes" id="UP000789342">
    <property type="component" value="Unassembled WGS sequence"/>
</dbReference>